<keyword evidence="2" id="KW-1185">Reference proteome</keyword>
<proteinExistence type="predicted"/>
<dbReference type="SMART" id="SM00882">
    <property type="entry name" value="CoA_trans"/>
    <property type="match status" value="1"/>
</dbReference>
<evidence type="ECO:0000313" key="2">
    <source>
        <dbReference type="Proteomes" id="UP000006329"/>
    </source>
</evidence>
<accession>A0A0E2BKH0</accession>
<reference evidence="1" key="1">
    <citation type="submission" date="2012-10" db="EMBL/GenBank/DDBJ databases">
        <authorList>
            <person name="Harkins D.M."/>
            <person name="Durkin A.S."/>
            <person name="Brinkac L.M."/>
            <person name="Haft D.H."/>
            <person name="Selengut J.D."/>
            <person name="Sanka R."/>
            <person name="DePew J."/>
            <person name="Purushe J."/>
            <person name="Matthias M.A."/>
            <person name="Vinetz J.M."/>
            <person name="Sutton G.G."/>
            <person name="Nierman W.C."/>
            <person name="Fouts D.E."/>
        </authorList>
    </citation>
    <scope>NUCLEOTIDE SEQUENCE [LARGE SCALE GENOMIC DNA]</scope>
    <source>
        <strain evidence="1">MOR084</strain>
    </source>
</reference>
<dbReference type="EMBL" id="AHON02000003">
    <property type="protein sequence ID" value="EKO35764.1"/>
    <property type="molecule type" value="Genomic_DNA"/>
</dbReference>
<gene>
    <name evidence="1" type="ORF">LEP1GSC179_4222</name>
</gene>
<dbReference type="InterPro" id="IPR037171">
    <property type="entry name" value="NagB/RpiA_transferase-like"/>
</dbReference>
<evidence type="ECO:0000313" key="1">
    <source>
        <dbReference type="EMBL" id="EKO35764.1"/>
    </source>
</evidence>
<sequence>MSVLLREQKSLEKNAKIFKNPDEMIRETVSPGMHLHLSATMSRPNALIYSLARCFQNSNPEFVISMAGIHSSAHALTIAKIVKKMITGFAGDNYPKPSPNSLYSNLLEGKPFELELWSLLSIVQRLMAGAMRLPGFITNSLLGSDLILDKLGKTAFLLPDPGHRSAGANGSHSPDYKGKKGVDLAYILPLNPDFTLLHAVVGDEEGNLVLCPPSGEGYWGALAAKEGVIATVEKIVPSGSIPAEMVSIPGNRVKAFSVAEFGAHPQSLRVHNLPGIPAFKGLSTYLDDYEFQIEANEAANAPSRADKWYADFVNLKGGHAEYLERLGSSRLRKLKKIPEENKAIKLEDPKTVNDSEQMIILAARAIQEYVRTNGYKTILAGIGAAHISAWTAARFLEKEGIEVKVITELGFFSMKPHTGDVFLFSQLHTKDCTMLSDITGILGTVVPDHCLGVLGAAEVDWFGNINSTKTSKGKFLVGSGGANDIAAVADCIVVAKANRGRFVKHVNYITSVGDRVMEAVCQFGRFQRKPNSDHVFEFSHWISPPSDEEMEPEEAVLRYTSWLPPDEDIPLKQEPPVTAEELTVLRELDPEKIYIEQFMVYTRLP</sequence>
<dbReference type="Pfam" id="PF01144">
    <property type="entry name" value="CoA_trans"/>
    <property type="match status" value="1"/>
</dbReference>
<dbReference type="Proteomes" id="UP000006329">
    <property type="component" value="Unassembled WGS sequence"/>
</dbReference>
<organism evidence="1 2">
    <name type="scientific">Leptospira santarosai str. MOR084</name>
    <dbReference type="NCBI Taxonomy" id="1049984"/>
    <lineage>
        <taxon>Bacteria</taxon>
        <taxon>Pseudomonadati</taxon>
        <taxon>Spirochaetota</taxon>
        <taxon>Spirochaetia</taxon>
        <taxon>Leptospirales</taxon>
        <taxon>Leptospiraceae</taxon>
        <taxon>Leptospira</taxon>
    </lineage>
</organism>
<name>A0A0E2BKH0_9LEPT</name>
<comment type="caution">
    <text evidence="1">The sequence shown here is derived from an EMBL/GenBank/DDBJ whole genome shotgun (WGS) entry which is preliminary data.</text>
</comment>
<dbReference type="Gene3D" id="3.40.1080.10">
    <property type="entry name" value="Glutaconate Coenzyme A-transferase"/>
    <property type="match status" value="2"/>
</dbReference>
<dbReference type="PANTHER" id="PTHR43293">
    <property type="entry name" value="ACETATE COA-TRANSFERASE YDIF"/>
    <property type="match status" value="1"/>
</dbReference>
<dbReference type="GO" id="GO:0008410">
    <property type="term" value="F:CoA-transferase activity"/>
    <property type="evidence" value="ECO:0007669"/>
    <property type="project" value="InterPro"/>
</dbReference>
<keyword evidence="1" id="KW-0808">Transferase</keyword>
<dbReference type="AlphaFoldDB" id="A0A0E2BKH0"/>
<dbReference type="InterPro" id="IPR004165">
    <property type="entry name" value="CoA_trans_fam_I"/>
</dbReference>
<dbReference type="PANTHER" id="PTHR43293:SF3">
    <property type="entry name" value="CHOLESTEROL RING-CLEAVING HYDROLASE IPDB SUBUNIT"/>
    <property type="match status" value="1"/>
</dbReference>
<dbReference type="SUPFAM" id="SSF100950">
    <property type="entry name" value="NagB/RpiA/CoA transferase-like"/>
    <property type="match status" value="2"/>
</dbReference>
<protein>
    <submittedName>
        <fullName evidence="1">Coenzyme A transferase</fullName>
    </submittedName>
</protein>